<protein>
    <submittedName>
        <fullName evidence="2">Uncharacterized protein</fullName>
    </submittedName>
</protein>
<keyword evidence="1" id="KW-0812">Transmembrane</keyword>
<dbReference type="EMBL" id="CP060019">
    <property type="protein sequence ID" value="QND78559.1"/>
    <property type="molecule type" value="Genomic_DNA"/>
</dbReference>
<organism evidence="2 3">
    <name type="scientific">Candidatus Nasuia deltocephalincola</name>
    <dbReference type="NCBI Taxonomy" id="1160784"/>
    <lineage>
        <taxon>Bacteria</taxon>
        <taxon>Pseudomonadati</taxon>
        <taxon>Pseudomonadota</taxon>
        <taxon>Betaproteobacteria</taxon>
        <taxon>Candidatus Nasuia</taxon>
    </lineage>
</organism>
<feature type="transmembrane region" description="Helical" evidence="1">
    <location>
        <begin position="28"/>
        <end position="48"/>
    </location>
</feature>
<evidence type="ECO:0000313" key="3">
    <source>
        <dbReference type="Proteomes" id="UP000515745"/>
    </source>
</evidence>
<keyword evidence="1" id="KW-1133">Transmembrane helix</keyword>
<evidence type="ECO:0000313" key="2">
    <source>
        <dbReference type="EMBL" id="QND78559.1"/>
    </source>
</evidence>
<dbReference type="AlphaFoldDB" id="A0A7G6UHR2"/>
<dbReference type="Proteomes" id="UP000515745">
    <property type="component" value="Chromosome"/>
</dbReference>
<feature type="transmembrane region" description="Helical" evidence="1">
    <location>
        <begin position="60"/>
        <end position="79"/>
    </location>
</feature>
<gene>
    <name evidence="2" type="ORF">NASMSEV_102</name>
</gene>
<sequence>MFFKINIKINNNYSFIKKHILNIIKNSLFKNLFLNIKSLNLFQIYIFNKKKKNFKIFKDLLTFNFFLKSFIFFNLKLIYKKSKKKNINNFLFFFLNLLHSLLHSQNLRDDNFKKIKIMNAFQNKILLNCGFFIK</sequence>
<dbReference type="SUPFAM" id="SSF55486">
    <property type="entry name" value="Metalloproteases ('zincins'), catalytic domain"/>
    <property type="match status" value="1"/>
</dbReference>
<evidence type="ECO:0000256" key="1">
    <source>
        <dbReference type="SAM" id="Phobius"/>
    </source>
</evidence>
<reference evidence="2 3" key="1">
    <citation type="submission" date="2020-07" db="EMBL/GenBank/DDBJ databases">
        <title>Mutational pressure drives differential genome stability in two bacterial endosymbionts of sap feeding insects.</title>
        <authorList>
            <person name="Waneka G."/>
        </authorList>
    </citation>
    <scope>NUCLEOTIDE SEQUENCE [LARGE SCALE GENOMIC DNA]</scope>
    <source>
        <strain evidence="2">NAS-MSEV</strain>
    </source>
</reference>
<name>A0A7G6UHR2_9PROT</name>
<accession>A0A7G6UHR2</accession>
<proteinExistence type="predicted"/>
<keyword evidence="1" id="KW-0472">Membrane</keyword>